<protein>
    <recommendedName>
        <fullName evidence="2">Heterokaryon incompatibility domain-containing protein</fullName>
    </recommendedName>
</protein>
<dbReference type="EMBL" id="VFLP01000032">
    <property type="protein sequence ID" value="TRX93000.1"/>
    <property type="molecule type" value="Genomic_DNA"/>
</dbReference>
<comment type="caution">
    <text evidence="3">The sequence shown here is derived from an EMBL/GenBank/DDBJ whole genome shotgun (WGS) entry which is preliminary data.</text>
</comment>
<feature type="compositionally biased region" description="Basic and acidic residues" evidence="1">
    <location>
        <begin position="96"/>
        <end position="110"/>
    </location>
</feature>
<feature type="domain" description="Heterokaryon incompatibility" evidence="2">
    <location>
        <begin position="166"/>
        <end position="312"/>
    </location>
</feature>
<dbReference type="InterPro" id="IPR010730">
    <property type="entry name" value="HET"/>
</dbReference>
<dbReference type="PANTHER" id="PTHR33112:SF12">
    <property type="entry name" value="HETEROKARYON INCOMPATIBILITY DOMAIN-CONTAINING PROTEIN"/>
    <property type="match status" value="1"/>
</dbReference>
<evidence type="ECO:0000256" key="1">
    <source>
        <dbReference type="SAM" id="MobiDB-lite"/>
    </source>
</evidence>
<dbReference type="Proteomes" id="UP000319160">
    <property type="component" value="Unassembled WGS sequence"/>
</dbReference>
<dbReference type="Pfam" id="PF06985">
    <property type="entry name" value="HET"/>
    <property type="match status" value="1"/>
</dbReference>
<keyword evidence="4" id="KW-1185">Reference proteome</keyword>
<organism evidence="3 4">
    <name type="scientific">Xylaria flabelliformis</name>
    <dbReference type="NCBI Taxonomy" id="2512241"/>
    <lineage>
        <taxon>Eukaryota</taxon>
        <taxon>Fungi</taxon>
        <taxon>Dikarya</taxon>
        <taxon>Ascomycota</taxon>
        <taxon>Pezizomycotina</taxon>
        <taxon>Sordariomycetes</taxon>
        <taxon>Xylariomycetidae</taxon>
        <taxon>Xylariales</taxon>
        <taxon>Xylariaceae</taxon>
        <taxon>Xylaria</taxon>
    </lineage>
</organism>
<dbReference type="AlphaFoldDB" id="A0A553HYI0"/>
<feature type="region of interest" description="Disordered" evidence="1">
    <location>
        <begin position="1"/>
        <end position="28"/>
    </location>
</feature>
<dbReference type="PANTHER" id="PTHR33112">
    <property type="entry name" value="DOMAIN PROTEIN, PUTATIVE-RELATED"/>
    <property type="match status" value="1"/>
</dbReference>
<gene>
    <name evidence="3" type="ORF">FHL15_006138</name>
</gene>
<evidence type="ECO:0000313" key="3">
    <source>
        <dbReference type="EMBL" id="TRX93000.1"/>
    </source>
</evidence>
<feature type="region of interest" description="Disordered" evidence="1">
    <location>
        <begin position="77"/>
        <end position="110"/>
    </location>
</feature>
<evidence type="ECO:0000259" key="2">
    <source>
        <dbReference type="Pfam" id="PF06985"/>
    </source>
</evidence>
<feature type="compositionally biased region" description="Basic and acidic residues" evidence="1">
    <location>
        <begin position="78"/>
        <end position="88"/>
    </location>
</feature>
<dbReference type="STRING" id="2512241.A0A553HYI0"/>
<evidence type="ECO:0000313" key="4">
    <source>
        <dbReference type="Proteomes" id="UP000319160"/>
    </source>
</evidence>
<proteinExistence type="predicted"/>
<name>A0A553HYI0_9PEZI</name>
<reference evidence="4" key="1">
    <citation type="submission" date="2019-06" db="EMBL/GenBank/DDBJ databases">
        <title>Draft genome sequence of the griseofulvin-producing fungus Xylaria cubensis strain G536.</title>
        <authorList>
            <person name="Mead M.E."/>
            <person name="Raja H.A."/>
            <person name="Steenwyk J.L."/>
            <person name="Knowles S.L."/>
            <person name="Oberlies N.H."/>
            <person name="Rokas A."/>
        </authorList>
    </citation>
    <scope>NUCLEOTIDE SEQUENCE [LARGE SCALE GENOMIC DNA]</scope>
    <source>
        <strain evidence="4">G536</strain>
    </source>
</reference>
<dbReference type="OrthoDB" id="5428863at2759"/>
<accession>A0A553HYI0</accession>
<sequence>MANKRQKLSIETSDPPMSSRLHPVVPSTEEHIRLREELSQLRAFTHRRPQPTTDWTIGREKYGCGFTTSWLFEEQFEEPSKEPFREPEAEPGWMDSKYDSTRGSPTEEHKKDPEWIDINLVKAWIDGCDTRHGAHCHPTRKDKITPCWLIDTGEACIVRPTTSVEYVALSYVWGSTASGLACQSNLKELQKPGSLLGPAMPRTIRDVISVLHLLDERYLWVDRLCIIQDDDKDKEKHINNMAAIYSNASMTLVVTTGDDADYGLRGISGITPAMNPQKRKSIWFPGATEHQLTRLVRVPTTKWYSRGWTLQEIVFSRRTLFFTETGVFWECHCHTWSEDTSERRLLWSNSKCNEKLADIFRDSYFPSWPNLHMYLQLVAAYNNRQLTFDDDILAAFAGITTSLNSTFQGGFLFGLPEVFLDVALLWRPMGPCRRRSSCEDEQKMRKKPGTAFPSWSWIGWQTEIDPQSWKCGYDYIKSTNVISWPGSKYNISLKAGSSWKLKPTVQWYVADGLSSPSRPVISDYKRHQRSRDTPAGWSRYSLPFEGLEEAEFVHLSDMKTRFRFPIPLPSDKDTSWPSIQEGPFLFCRTTRAYFLMEPLHPSRIVTSLFDENGMWAGVIRMQVEEEGFVRPEDEKDMTELPEPRKDGSGLQKEEFIAISEGSARNRWNEAGFLEEWSFAERPRKTPLYEFFNVLCITHQDGICYRKGVGRVLKNVWLSQNPETLEVTLG</sequence>